<proteinExistence type="inferred from homology"/>
<keyword evidence="5 6" id="KW-0503">Monooxygenase</keyword>
<evidence type="ECO:0000256" key="1">
    <source>
        <dbReference type="ARBA" id="ARBA00009881"/>
    </source>
</evidence>
<dbReference type="Pfam" id="PF03060">
    <property type="entry name" value="NMO"/>
    <property type="match status" value="1"/>
</dbReference>
<dbReference type="Gene3D" id="3.20.20.70">
    <property type="entry name" value="Aldolase class I"/>
    <property type="match status" value="1"/>
</dbReference>
<dbReference type="RefSeq" id="WP_204733768.1">
    <property type="nucleotide sequence ID" value="NZ_JAVDWE010000006.1"/>
</dbReference>
<dbReference type="InterPro" id="IPR013785">
    <property type="entry name" value="Aldolase_TIM"/>
</dbReference>
<reference evidence="6 7" key="1">
    <citation type="submission" date="2023-07" db="EMBL/GenBank/DDBJ databases">
        <title>Sorghum-associated microbial communities from plants grown in Nebraska, USA.</title>
        <authorList>
            <person name="Schachtman D."/>
        </authorList>
    </citation>
    <scope>NUCLEOTIDE SEQUENCE [LARGE SCALE GENOMIC DNA]</scope>
    <source>
        <strain evidence="6 7">BE240</strain>
    </source>
</reference>
<comment type="similarity">
    <text evidence="1">Belongs to the nitronate monooxygenase family. NMO class I subfamily.</text>
</comment>
<name>A0ABU1VBE8_9BURK</name>
<evidence type="ECO:0000313" key="7">
    <source>
        <dbReference type="Proteomes" id="UP001265550"/>
    </source>
</evidence>
<dbReference type="PANTHER" id="PTHR42747:SF4">
    <property type="entry name" value="BLR1330 PROTEIN"/>
    <property type="match status" value="1"/>
</dbReference>
<dbReference type="SUPFAM" id="SSF51412">
    <property type="entry name" value="Inosine monophosphate dehydrogenase (IMPDH)"/>
    <property type="match status" value="1"/>
</dbReference>
<gene>
    <name evidence="6" type="ORF">J2X09_002510</name>
</gene>
<sequence>MALPPEWRTRLRLPLIAAPMLHVSGPALVVAACRAGVIGAFPAANCQQHGELQAWIGEIRRAIGDTASAAPFAVNLIVRSATLADDLACVVREKVELVITSVGSPAALVGPLHDAGCRVFADVATLAHAEKALAAGVDGLVLLCAGAGGQSGWLSPFAGVRAVRALFEGPLIVAGGLADGHALWAAQVLGADLGYMGTRFIATHESLASDAHRRMVVDATCDDIVSSSAFTGLPVNWLRPSLVAAGLDPGALDADALRAGNAELYGTREAHHPRRWTELFSAGHSVSGVHAVQPVAALVDELACEHDLARQRSHTLGAAGPSRFPRTTP</sequence>
<dbReference type="EC" id="1.13.12.16" evidence="6"/>
<protein>
    <submittedName>
        <fullName evidence="6">Nitronate monooxygenase</fullName>
        <ecNumber evidence="6">1.13.12.16</ecNumber>
    </submittedName>
</protein>
<evidence type="ECO:0000313" key="6">
    <source>
        <dbReference type="EMBL" id="MDR7094767.1"/>
    </source>
</evidence>
<dbReference type="CDD" id="cd04730">
    <property type="entry name" value="NPD_like"/>
    <property type="match status" value="1"/>
</dbReference>
<dbReference type="GO" id="GO:0018580">
    <property type="term" value="F:nitronate monooxygenase activity"/>
    <property type="evidence" value="ECO:0007669"/>
    <property type="project" value="UniProtKB-EC"/>
</dbReference>
<dbReference type="InterPro" id="IPR004136">
    <property type="entry name" value="NMO"/>
</dbReference>
<evidence type="ECO:0000256" key="2">
    <source>
        <dbReference type="ARBA" id="ARBA00022630"/>
    </source>
</evidence>
<evidence type="ECO:0000256" key="4">
    <source>
        <dbReference type="ARBA" id="ARBA00023002"/>
    </source>
</evidence>
<keyword evidence="2" id="KW-0285">Flavoprotein</keyword>
<keyword evidence="4 6" id="KW-0560">Oxidoreductase</keyword>
<evidence type="ECO:0000256" key="5">
    <source>
        <dbReference type="ARBA" id="ARBA00023033"/>
    </source>
</evidence>
<dbReference type="Proteomes" id="UP001265550">
    <property type="component" value="Unassembled WGS sequence"/>
</dbReference>
<accession>A0ABU1VBE8</accession>
<keyword evidence="7" id="KW-1185">Reference proteome</keyword>
<comment type="caution">
    <text evidence="6">The sequence shown here is derived from an EMBL/GenBank/DDBJ whole genome shotgun (WGS) entry which is preliminary data.</text>
</comment>
<dbReference type="PANTHER" id="PTHR42747">
    <property type="entry name" value="NITRONATE MONOOXYGENASE-RELATED"/>
    <property type="match status" value="1"/>
</dbReference>
<dbReference type="EMBL" id="JAVDWE010000006">
    <property type="protein sequence ID" value="MDR7094767.1"/>
    <property type="molecule type" value="Genomic_DNA"/>
</dbReference>
<evidence type="ECO:0000256" key="3">
    <source>
        <dbReference type="ARBA" id="ARBA00022643"/>
    </source>
</evidence>
<organism evidence="6 7">
    <name type="scientific">Hydrogenophaga laconesensis</name>
    <dbReference type="NCBI Taxonomy" id="1805971"/>
    <lineage>
        <taxon>Bacteria</taxon>
        <taxon>Pseudomonadati</taxon>
        <taxon>Pseudomonadota</taxon>
        <taxon>Betaproteobacteria</taxon>
        <taxon>Burkholderiales</taxon>
        <taxon>Comamonadaceae</taxon>
        <taxon>Hydrogenophaga</taxon>
    </lineage>
</organism>
<keyword evidence="3" id="KW-0288">FMN</keyword>